<feature type="compositionally biased region" description="Low complexity" evidence="1">
    <location>
        <begin position="82"/>
        <end position="106"/>
    </location>
</feature>
<feature type="region of interest" description="Disordered" evidence="1">
    <location>
        <begin position="1"/>
        <end position="24"/>
    </location>
</feature>
<dbReference type="PROSITE" id="PS51886">
    <property type="entry name" value="TLDC"/>
    <property type="match status" value="1"/>
</dbReference>
<evidence type="ECO:0000313" key="4">
    <source>
        <dbReference type="Proteomes" id="UP000241890"/>
    </source>
</evidence>
<feature type="region of interest" description="Disordered" evidence="1">
    <location>
        <begin position="50"/>
        <end position="106"/>
    </location>
</feature>
<name>A0A2R5G1T6_9STRA</name>
<keyword evidence="4" id="KW-1185">Reference proteome</keyword>
<dbReference type="PANTHER" id="PTHR23354">
    <property type="entry name" value="NUCLEOLAR PROTEIN 7/ESTROGEN RECEPTOR COACTIVATOR-RELATED"/>
    <property type="match status" value="1"/>
</dbReference>
<sequence length="512" mass="53202">MGSSGSKKNAGGGGGGGSAGASEAKRKHLLLDSAAYAQVARRHGEIAKLKATQAASGAGTATASEANAKGETAAAAPPPAPESSAAADAPATPAAPAAAKESANEAVTGRKVTEALGLPAEDATAVARIFRQSDQAGPISLEIFVDVVANLVKGTTSDMRRAIFAGATGPGKSEATPELLGELLSALYHAAGNESGSFKSAALIAGFEVFADKQSKLDGSEEVRRNFGMFNRWCSAQVPSLQEGLHGLVGAKMLGMAAQGSATAGKISAGTQAAVAKSEVMSPADVFALSCADSRAASSWDLLFSSNQHGMSFDMLFNSILGYAGPTLIAIMDAEGNVFGGLVSETWSEAAQFYGNTSSTLVSLRPKFQTLSARTDGSSPGTNHFQFLRCRGKSGILGLGFGGDENSPRLWLDRNFEGCRAADFDLTYEQGDLRPRNADGTSTFKPFIIEAWGFGGSEAASAQATEVAAVDKMRMDRRKVDRKKFAENSFDREFLLGKTYGHQQQIENRGGR</sequence>
<evidence type="ECO:0000256" key="1">
    <source>
        <dbReference type="SAM" id="MobiDB-lite"/>
    </source>
</evidence>
<protein>
    <submittedName>
        <fullName evidence="3">TLD domain-containing protein 1</fullName>
    </submittedName>
</protein>
<feature type="domain" description="TLDc" evidence="2">
    <location>
        <begin position="274"/>
        <end position="455"/>
    </location>
</feature>
<dbReference type="SMART" id="SM00584">
    <property type="entry name" value="TLDc"/>
    <property type="match status" value="1"/>
</dbReference>
<feature type="compositionally biased region" description="Gly residues" evidence="1">
    <location>
        <begin position="10"/>
        <end position="19"/>
    </location>
</feature>
<gene>
    <name evidence="3" type="ORF">FCC1311_011872</name>
</gene>
<reference evidence="3 4" key="1">
    <citation type="submission" date="2017-12" db="EMBL/GenBank/DDBJ databases">
        <title>Sequencing, de novo assembly and annotation of complete genome of a new Thraustochytrid species, strain FCC1311.</title>
        <authorList>
            <person name="Sedici K."/>
            <person name="Godart F."/>
            <person name="Aiese Cigliano R."/>
            <person name="Sanseverino W."/>
            <person name="Barakat M."/>
            <person name="Ortet P."/>
            <person name="Marechal E."/>
            <person name="Cagnac O."/>
            <person name="Amato A."/>
        </authorList>
    </citation>
    <scope>NUCLEOTIDE SEQUENCE [LARGE SCALE GENOMIC DNA]</scope>
</reference>
<dbReference type="AlphaFoldDB" id="A0A2R5G1T6"/>
<accession>A0A2R5G1T6</accession>
<dbReference type="Pfam" id="PF07534">
    <property type="entry name" value="TLD"/>
    <property type="match status" value="1"/>
</dbReference>
<dbReference type="EMBL" id="BEYU01000009">
    <property type="protein sequence ID" value="GBG24970.1"/>
    <property type="molecule type" value="Genomic_DNA"/>
</dbReference>
<dbReference type="InterPro" id="IPR006571">
    <property type="entry name" value="TLDc_dom"/>
</dbReference>
<dbReference type="InParanoid" id="A0A2R5G1T6"/>
<organism evidence="3 4">
    <name type="scientific">Hondaea fermentalgiana</name>
    <dbReference type="NCBI Taxonomy" id="2315210"/>
    <lineage>
        <taxon>Eukaryota</taxon>
        <taxon>Sar</taxon>
        <taxon>Stramenopiles</taxon>
        <taxon>Bigyra</taxon>
        <taxon>Labyrinthulomycetes</taxon>
        <taxon>Thraustochytrida</taxon>
        <taxon>Thraustochytriidae</taxon>
        <taxon>Hondaea</taxon>
    </lineage>
</organism>
<evidence type="ECO:0000259" key="2">
    <source>
        <dbReference type="PROSITE" id="PS51886"/>
    </source>
</evidence>
<dbReference type="OrthoDB" id="289228at2759"/>
<evidence type="ECO:0000313" key="3">
    <source>
        <dbReference type="EMBL" id="GBG24970.1"/>
    </source>
</evidence>
<comment type="caution">
    <text evidence="3">The sequence shown here is derived from an EMBL/GenBank/DDBJ whole genome shotgun (WGS) entry which is preliminary data.</text>
</comment>
<dbReference type="Proteomes" id="UP000241890">
    <property type="component" value="Unassembled WGS sequence"/>
</dbReference>
<feature type="compositionally biased region" description="Low complexity" evidence="1">
    <location>
        <begin position="51"/>
        <end position="75"/>
    </location>
</feature>
<proteinExistence type="predicted"/>
<dbReference type="PANTHER" id="PTHR23354:SF108">
    <property type="entry name" value="RE10231P"/>
    <property type="match status" value="1"/>
</dbReference>